<reference evidence="1 2" key="1">
    <citation type="submission" date="2019-04" db="EMBL/GenBank/DDBJ databases">
        <authorList>
            <person name="Li Y."/>
            <person name="Wang J."/>
        </authorList>
    </citation>
    <scope>NUCLEOTIDE SEQUENCE [LARGE SCALE GENOMIC DNA]</scope>
    <source>
        <strain evidence="1 2">DSM 14668</strain>
    </source>
</reference>
<gene>
    <name evidence="1" type="ORF">E8A74_45565</name>
</gene>
<dbReference type="OrthoDB" id="943699at2"/>
<dbReference type="Proteomes" id="UP000309215">
    <property type="component" value="Unassembled WGS sequence"/>
</dbReference>
<dbReference type="RefSeq" id="WP_136935450.1">
    <property type="nucleotide sequence ID" value="NZ_SSMQ01000087.1"/>
</dbReference>
<proteinExistence type="predicted"/>
<evidence type="ECO:0000313" key="2">
    <source>
        <dbReference type="Proteomes" id="UP000309215"/>
    </source>
</evidence>
<sequence>MIVAPDATLDLVAPLVPEALLVPAARRALHAVTRELPKAASGIALECRLDETTRVDFLMYLLARADGHRALLRDAPARGTPAWRGILDFCQEWAASASLLHAEVPALWLEFDVKGEPSAAPTPLPFPCIERHIIDEQPPEEQDERGRAVRLDLLDRATSLLLGHPLPCATFDTAVRVIKRLPRRGRILHVAPLDSRGLDALRLVTTIPRDELPAYLDQIKWPGDRSQLDSLLAALVPEATQLGFHLDVSAGVLPTLGLELHHLPGDPRWRPLLDDLVARGACTPAKHDALLEFPPFAHLALPSHRIASPVSTTLGIKLVLAPDEPLAAKAYLGFVPLHPLFG</sequence>
<keyword evidence="2" id="KW-1185">Reference proteome</keyword>
<comment type="caution">
    <text evidence="1">The sequence shown here is derived from an EMBL/GenBank/DDBJ whole genome shotgun (WGS) entry which is preliminary data.</text>
</comment>
<organism evidence="1 2">
    <name type="scientific">Polyangium fumosum</name>
    <dbReference type="NCBI Taxonomy" id="889272"/>
    <lineage>
        <taxon>Bacteria</taxon>
        <taxon>Pseudomonadati</taxon>
        <taxon>Myxococcota</taxon>
        <taxon>Polyangia</taxon>
        <taxon>Polyangiales</taxon>
        <taxon>Polyangiaceae</taxon>
        <taxon>Polyangium</taxon>
    </lineage>
</organism>
<name>A0A4U1IQG1_9BACT</name>
<dbReference type="EMBL" id="SSMQ01000087">
    <property type="protein sequence ID" value="TKC96450.1"/>
    <property type="molecule type" value="Genomic_DNA"/>
</dbReference>
<evidence type="ECO:0000313" key="1">
    <source>
        <dbReference type="EMBL" id="TKC96450.1"/>
    </source>
</evidence>
<accession>A0A4U1IQG1</accession>
<dbReference type="AlphaFoldDB" id="A0A4U1IQG1"/>
<protein>
    <submittedName>
        <fullName evidence="1">Uncharacterized protein</fullName>
    </submittedName>
</protein>